<protein>
    <submittedName>
        <fullName evidence="1">Uncharacterized protein</fullName>
    </submittedName>
</protein>
<dbReference type="RefSeq" id="WP_196195279.1">
    <property type="nucleotide sequence ID" value="NZ_JADPRT010000007.1"/>
</dbReference>
<name>A0A931FCW2_9ACTN</name>
<dbReference type="Proteomes" id="UP000657385">
    <property type="component" value="Unassembled WGS sequence"/>
</dbReference>
<reference evidence="1" key="1">
    <citation type="submission" date="2020-11" db="EMBL/GenBank/DDBJ databases">
        <title>Isolation and identification of active actinomycetes.</title>
        <authorList>
            <person name="Yu B."/>
        </authorList>
    </citation>
    <scope>NUCLEOTIDE SEQUENCE</scope>
    <source>
        <strain evidence="1">NEAU-YB345</strain>
    </source>
</reference>
<comment type="caution">
    <text evidence="1">The sequence shown here is derived from an EMBL/GenBank/DDBJ whole genome shotgun (WGS) entry which is preliminary data.</text>
</comment>
<evidence type="ECO:0000313" key="1">
    <source>
        <dbReference type="EMBL" id="MBF9070127.1"/>
    </source>
</evidence>
<dbReference type="AlphaFoldDB" id="A0A931FCW2"/>
<keyword evidence="2" id="KW-1185">Reference proteome</keyword>
<accession>A0A931FCW2</accession>
<organism evidence="1 2">
    <name type="scientific">Streptacidiphilus fuscans</name>
    <dbReference type="NCBI Taxonomy" id="2789292"/>
    <lineage>
        <taxon>Bacteria</taxon>
        <taxon>Bacillati</taxon>
        <taxon>Actinomycetota</taxon>
        <taxon>Actinomycetes</taxon>
        <taxon>Kitasatosporales</taxon>
        <taxon>Streptomycetaceae</taxon>
        <taxon>Streptacidiphilus</taxon>
    </lineage>
</organism>
<gene>
    <name evidence="1" type="ORF">I2501_19055</name>
</gene>
<evidence type="ECO:0000313" key="2">
    <source>
        <dbReference type="Proteomes" id="UP000657385"/>
    </source>
</evidence>
<sequence length="94" mass="10303">MEQMQQLRRPRIPAVQCGTGVASRRLDRHLAVLGAPALPQVDVAEAVGLIRELTPRGISVNEPAVAARPNRFSRTVLLAPLRRLSRSLFGSRGR</sequence>
<dbReference type="EMBL" id="JADPRT010000007">
    <property type="protein sequence ID" value="MBF9070127.1"/>
    <property type="molecule type" value="Genomic_DNA"/>
</dbReference>
<proteinExistence type="predicted"/>